<dbReference type="PANTHER" id="PTHR43047:SF72">
    <property type="entry name" value="OSMOSENSING HISTIDINE PROTEIN KINASE SLN1"/>
    <property type="match status" value="1"/>
</dbReference>
<gene>
    <name evidence="8" type="ORF">A2557_08770</name>
</gene>
<dbReference type="SMART" id="SM00387">
    <property type="entry name" value="HATPase_c"/>
    <property type="match status" value="1"/>
</dbReference>
<dbReference type="SUPFAM" id="SSF47384">
    <property type="entry name" value="Homodimeric domain of signal transducing histidine kinase"/>
    <property type="match status" value="1"/>
</dbReference>
<keyword evidence="4" id="KW-0808">Transferase</keyword>
<keyword evidence="3" id="KW-0597">Phosphoprotein</keyword>
<dbReference type="EC" id="2.7.13.3" evidence="2"/>
<dbReference type="PANTHER" id="PTHR43047">
    <property type="entry name" value="TWO-COMPONENT HISTIDINE PROTEIN KINASE"/>
    <property type="match status" value="1"/>
</dbReference>
<dbReference type="InterPro" id="IPR036890">
    <property type="entry name" value="HATPase_C_sf"/>
</dbReference>
<dbReference type="PROSITE" id="PS50109">
    <property type="entry name" value="HIS_KIN"/>
    <property type="match status" value="1"/>
</dbReference>
<dbReference type="InterPro" id="IPR005467">
    <property type="entry name" value="His_kinase_dom"/>
</dbReference>
<evidence type="ECO:0000256" key="2">
    <source>
        <dbReference type="ARBA" id="ARBA00012438"/>
    </source>
</evidence>
<evidence type="ECO:0000259" key="7">
    <source>
        <dbReference type="PROSITE" id="PS50109"/>
    </source>
</evidence>
<evidence type="ECO:0000256" key="3">
    <source>
        <dbReference type="ARBA" id="ARBA00022553"/>
    </source>
</evidence>
<reference evidence="8 9" key="1">
    <citation type="journal article" date="2016" name="Nat. Commun.">
        <title>Thousands of microbial genomes shed light on interconnected biogeochemical processes in an aquifer system.</title>
        <authorList>
            <person name="Anantharaman K."/>
            <person name="Brown C.T."/>
            <person name="Hug L.A."/>
            <person name="Sharon I."/>
            <person name="Castelle C.J."/>
            <person name="Probst A.J."/>
            <person name="Thomas B.C."/>
            <person name="Singh A."/>
            <person name="Wilkins M.J."/>
            <person name="Karaoz U."/>
            <person name="Brodie E.L."/>
            <person name="Williams K.H."/>
            <person name="Hubbard S.S."/>
            <person name="Banfield J.F."/>
        </authorList>
    </citation>
    <scope>NUCLEOTIDE SEQUENCE [LARGE SCALE GENOMIC DNA]</scope>
</reference>
<evidence type="ECO:0000256" key="4">
    <source>
        <dbReference type="ARBA" id="ARBA00022679"/>
    </source>
</evidence>
<keyword evidence="5" id="KW-0418">Kinase</keyword>
<dbReference type="GO" id="GO:0005886">
    <property type="term" value="C:plasma membrane"/>
    <property type="evidence" value="ECO:0007669"/>
    <property type="project" value="TreeGrafter"/>
</dbReference>
<dbReference type="CDD" id="cd16922">
    <property type="entry name" value="HATPase_EvgS-ArcB-TorS-like"/>
    <property type="match status" value="1"/>
</dbReference>
<comment type="catalytic activity">
    <reaction evidence="1">
        <text>ATP + protein L-histidine = ADP + protein N-phospho-L-histidine.</text>
        <dbReference type="EC" id="2.7.13.3"/>
    </reaction>
</comment>
<dbReference type="SUPFAM" id="SSF55874">
    <property type="entry name" value="ATPase domain of HSP90 chaperone/DNA topoisomerase II/histidine kinase"/>
    <property type="match status" value="1"/>
</dbReference>
<dbReference type="GO" id="GO:0000155">
    <property type="term" value="F:phosphorelay sensor kinase activity"/>
    <property type="evidence" value="ECO:0007669"/>
    <property type="project" value="InterPro"/>
</dbReference>
<dbReference type="GO" id="GO:0009927">
    <property type="term" value="F:histidine phosphotransfer kinase activity"/>
    <property type="evidence" value="ECO:0007669"/>
    <property type="project" value="TreeGrafter"/>
</dbReference>
<dbReference type="SMART" id="SM00388">
    <property type="entry name" value="HisKA"/>
    <property type="match status" value="1"/>
</dbReference>
<keyword evidence="6" id="KW-0902">Two-component regulatory system</keyword>
<dbReference type="Pfam" id="PF00512">
    <property type="entry name" value="HisKA"/>
    <property type="match status" value="1"/>
</dbReference>
<organism evidence="8 9">
    <name type="scientific">Candidatus Lambdaproteobacteria bacterium RIFOXYD2_FULL_56_26</name>
    <dbReference type="NCBI Taxonomy" id="1817773"/>
    <lineage>
        <taxon>Bacteria</taxon>
        <taxon>Pseudomonadati</taxon>
        <taxon>Pseudomonadota</taxon>
        <taxon>Candidatus Lambdaproteobacteria</taxon>
    </lineage>
</organism>
<comment type="caution">
    <text evidence="8">The sequence shown here is derived from an EMBL/GenBank/DDBJ whole genome shotgun (WGS) entry which is preliminary data.</text>
</comment>
<dbReference type="AlphaFoldDB" id="A0A1F6H3Y3"/>
<feature type="domain" description="Histidine kinase" evidence="7">
    <location>
        <begin position="161"/>
        <end position="382"/>
    </location>
</feature>
<evidence type="ECO:0000313" key="8">
    <source>
        <dbReference type="EMBL" id="OGH05054.1"/>
    </source>
</evidence>
<evidence type="ECO:0000256" key="1">
    <source>
        <dbReference type="ARBA" id="ARBA00000085"/>
    </source>
</evidence>
<dbReference type="Proteomes" id="UP000177583">
    <property type="component" value="Unassembled WGS sequence"/>
</dbReference>
<dbReference type="CDD" id="cd00082">
    <property type="entry name" value="HisKA"/>
    <property type="match status" value="1"/>
</dbReference>
<dbReference type="EMBL" id="MFNF01000001">
    <property type="protein sequence ID" value="OGH05054.1"/>
    <property type="molecule type" value="Genomic_DNA"/>
</dbReference>
<dbReference type="FunFam" id="3.30.565.10:FF:000010">
    <property type="entry name" value="Sensor histidine kinase RcsC"/>
    <property type="match status" value="1"/>
</dbReference>
<accession>A0A1F6H3Y3</accession>
<dbReference type="InterPro" id="IPR004358">
    <property type="entry name" value="Sig_transdc_His_kin-like_C"/>
</dbReference>
<evidence type="ECO:0000256" key="6">
    <source>
        <dbReference type="ARBA" id="ARBA00023012"/>
    </source>
</evidence>
<dbReference type="Gene3D" id="1.10.287.130">
    <property type="match status" value="1"/>
</dbReference>
<protein>
    <recommendedName>
        <fullName evidence="2">histidine kinase</fullName>
        <ecNumber evidence="2">2.7.13.3</ecNumber>
    </recommendedName>
</protein>
<dbReference type="Gene3D" id="3.30.565.10">
    <property type="entry name" value="Histidine kinase-like ATPase, C-terminal domain"/>
    <property type="match status" value="1"/>
</dbReference>
<proteinExistence type="predicted"/>
<dbReference type="PRINTS" id="PR00344">
    <property type="entry name" value="BCTRLSENSOR"/>
</dbReference>
<evidence type="ECO:0000313" key="9">
    <source>
        <dbReference type="Proteomes" id="UP000177583"/>
    </source>
</evidence>
<dbReference type="InterPro" id="IPR003594">
    <property type="entry name" value="HATPase_dom"/>
</dbReference>
<name>A0A1F6H3Y3_9PROT</name>
<sequence length="485" mass="53339">MKNLLVALAPCPPLEPLAQALGLEPVLAHNALEVQAWMAQADCGLVVSQSLAAITAFAESLNQAPFGFMLLADRFELPPKPLFHYEQAPLQAPEIQEHRAKGLLERIWLKNRLNDQDRLSQEARAATANSHAVLEDLLGKLRQAKLHSEAEARQKTELVNFLAHEIRTPLSGIMGMVNWFADTPLNQEQKNFLVALSRSGHSLMELVNGFLDWGRMEAGELELVAKDFDLLGLVDELRLLFFSLAKDKGLAMRLQVSSKLQGWLHGDPSKLRQVLINLLGNAIKYTDQGEVALKVEPRFEGAVQIGITVEVADTGKGIAPELLDRLFEPFWQVEEFGAKENRGSGLGLAIVHKLVTLLGGKLEVHSQLGRGSNFILTLPIALGVGHRPNSPWSDGLDESLVLQGEVYLAALRHHLIDGSIFEAREMMERIGQVGQALGMERIAAALGSLEAGLGRDNPLVHLAQLDEIQEVYQEALTRWKESGAT</sequence>
<dbReference type="InterPro" id="IPR003661">
    <property type="entry name" value="HisK_dim/P_dom"/>
</dbReference>
<evidence type="ECO:0000256" key="5">
    <source>
        <dbReference type="ARBA" id="ARBA00022777"/>
    </source>
</evidence>
<dbReference type="Pfam" id="PF02518">
    <property type="entry name" value="HATPase_c"/>
    <property type="match status" value="1"/>
</dbReference>
<dbReference type="InterPro" id="IPR036097">
    <property type="entry name" value="HisK_dim/P_sf"/>
</dbReference>